<sequence>EWNKNKIKYTYYVHRYVSTYIQASNHLKKYQITTLIINYFFFGIINLNQDIYVVY</sequence>
<dbReference type="AlphaFoldDB" id="A0A0K2UV22"/>
<reference evidence="1" key="1">
    <citation type="submission" date="2014-05" db="EMBL/GenBank/DDBJ databases">
        <authorList>
            <person name="Chronopoulou M."/>
        </authorList>
    </citation>
    <scope>NUCLEOTIDE SEQUENCE</scope>
    <source>
        <tissue evidence="1">Whole organism</tissue>
    </source>
</reference>
<proteinExistence type="predicted"/>
<evidence type="ECO:0000313" key="1">
    <source>
        <dbReference type="EMBL" id="CDW41762.1"/>
    </source>
</evidence>
<protein>
    <submittedName>
        <fullName evidence="1">Uncharacterized protein</fullName>
    </submittedName>
</protein>
<name>A0A0K2UV22_LEPSM</name>
<organism evidence="1">
    <name type="scientific">Lepeophtheirus salmonis</name>
    <name type="common">Salmon louse</name>
    <name type="synonym">Caligus salmonis</name>
    <dbReference type="NCBI Taxonomy" id="72036"/>
    <lineage>
        <taxon>Eukaryota</taxon>
        <taxon>Metazoa</taxon>
        <taxon>Ecdysozoa</taxon>
        <taxon>Arthropoda</taxon>
        <taxon>Crustacea</taxon>
        <taxon>Multicrustacea</taxon>
        <taxon>Hexanauplia</taxon>
        <taxon>Copepoda</taxon>
        <taxon>Siphonostomatoida</taxon>
        <taxon>Caligidae</taxon>
        <taxon>Lepeophtheirus</taxon>
    </lineage>
</organism>
<accession>A0A0K2UV22</accession>
<feature type="non-terminal residue" evidence="1">
    <location>
        <position position="1"/>
    </location>
</feature>
<dbReference type="EMBL" id="HACA01024401">
    <property type="protein sequence ID" value="CDW41762.1"/>
    <property type="molecule type" value="Transcribed_RNA"/>
</dbReference>